<protein>
    <recommendedName>
        <fullName evidence="4">Prophage protein</fullName>
    </recommendedName>
</protein>
<reference evidence="2 3" key="1">
    <citation type="journal article" date="2014" name="Genome Announc.">
        <title>Draft Genome Sequence of Lactobacillus plantarum CMPG5300, a Human Vaginal Isolate.</title>
        <authorList>
            <person name="Malik S."/>
            <person name="Siezen R.J."/>
            <person name="Renckens B."/>
            <person name="Vaneechoutte M."/>
            <person name="Vanderleyden J."/>
            <person name="Lebeer S."/>
        </authorList>
    </citation>
    <scope>NUCLEOTIDE SEQUENCE [LARGE SCALE GENOMIC DNA]</scope>
    <source>
        <strain evidence="2 3">CMPG5300</strain>
    </source>
</reference>
<sequence length="91" mass="10168">MTNLVRYNDIYTMITGKVAVTGKKCLCLAGVAWTSLNSVPVSGKQRSEVEYMDVDENWWHESVLKEFHKGGKPNPDFNPKAAKNTHISVGK</sequence>
<evidence type="ECO:0008006" key="4">
    <source>
        <dbReference type="Google" id="ProtNLM"/>
    </source>
</evidence>
<name>A0AAW3FSS1_LACPN</name>
<dbReference type="Proteomes" id="UP000029801">
    <property type="component" value="Chromosome"/>
</dbReference>
<evidence type="ECO:0000313" key="3">
    <source>
        <dbReference type="Proteomes" id="UP000029801"/>
    </source>
</evidence>
<comment type="caution">
    <text evidence="2">The sequence shown here is derived from an EMBL/GenBank/DDBJ whole genome shotgun (WGS) entry which is preliminary data.</text>
</comment>
<dbReference type="EMBL" id="AXZV01000001">
    <property type="protein sequence ID" value="KGH44348.1"/>
    <property type="molecule type" value="Genomic_DNA"/>
</dbReference>
<proteinExistence type="predicted"/>
<dbReference type="AlphaFoldDB" id="A0AAW3FSS1"/>
<gene>
    <name evidence="2" type="ORF">CMPG5300_0324</name>
</gene>
<evidence type="ECO:0000256" key="1">
    <source>
        <dbReference type="SAM" id="MobiDB-lite"/>
    </source>
</evidence>
<evidence type="ECO:0000313" key="2">
    <source>
        <dbReference type="EMBL" id="KGH44348.1"/>
    </source>
</evidence>
<feature type="region of interest" description="Disordered" evidence="1">
    <location>
        <begin position="70"/>
        <end position="91"/>
    </location>
</feature>
<organism evidence="2 3">
    <name type="scientific">Lactiplantibacillus plantarum CMPG5300</name>
    <dbReference type="NCBI Taxonomy" id="1304889"/>
    <lineage>
        <taxon>Bacteria</taxon>
        <taxon>Bacillati</taxon>
        <taxon>Bacillota</taxon>
        <taxon>Bacilli</taxon>
        <taxon>Lactobacillales</taxon>
        <taxon>Lactobacillaceae</taxon>
        <taxon>Lactiplantibacillus</taxon>
    </lineage>
</organism>
<accession>A0AAW3FSS1</accession>